<organism evidence="2 3">
    <name type="scientific">Aphanomyces euteiches</name>
    <dbReference type="NCBI Taxonomy" id="100861"/>
    <lineage>
        <taxon>Eukaryota</taxon>
        <taxon>Sar</taxon>
        <taxon>Stramenopiles</taxon>
        <taxon>Oomycota</taxon>
        <taxon>Saprolegniomycetes</taxon>
        <taxon>Saprolegniales</taxon>
        <taxon>Verrucalvaceae</taxon>
        <taxon>Aphanomyces</taxon>
    </lineage>
</organism>
<feature type="transmembrane region" description="Helical" evidence="1">
    <location>
        <begin position="55"/>
        <end position="77"/>
    </location>
</feature>
<evidence type="ECO:0000313" key="3">
    <source>
        <dbReference type="Proteomes" id="UP000481153"/>
    </source>
</evidence>
<keyword evidence="1" id="KW-1133">Transmembrane helix</keyword>
<keyword evidence="3" id="KW-1185">Reference proteome</keyword>
<evidence type="ECO:0000256" key="1">
    <source>
        <dbReference type="SAM" id="Phobius"/>
    </source>
</evidence>
<accession>A0A6G0XYQ2</accession>
<proteinExistence type="predicted"/>
<reference evidence="2 3" key="1">
    <citation type="submission" date="2019-07" db="EMBL/GenBank/DDBJ databases">
        <title>Genomics analysis of Aphanomyces spp. identifies a new class of oomycete effector associated with host adaptation.</title>
        <authorList>
            <person name="Gaulin E."/>
        </authorList>
    </citation>
    <scope>NUCLEOTIDE SEQUENCE [LARGE SCALE GENOMIC DNA]</scope>
    <source>
        <strain evidence="2 3">ATCC 201684</strain>
    </source>
</reference>
<dbReference type="EMBL" id="VJMJ01000001">
    <property type="protein sequence ID" value="KAF0745720.1"/>
    <property type="molecule type" value="Genomic_DNA"/>
</dbReference>
<feature type="transmembrane region" description="Helical" evidence="1">
    <location>
        <begin position="164"/>
        <end position="189"/>
    </location>
</feature>
<feature type="transmembrane region" description="Helical" evidence="1">
    <location>
        <begin position="83"/>
        <end position="105"/>
    </location>
</feature>
<feature type="transmembrane region" description="Helical" evidence="1">
    <location>
        <begin position="209"/>
        <end position="228"/>
    </location>
</feature>
<sequence length="273" mass="29959">MKSTAAAEDSPINGVPMAVPVYGSFRSYGQETITIKRDSLWYALTSPVQLFTWKLLIFQVANLLLAVIALVAIAAGLTLSLALLPFCCVGIALLKALFQGVHCIAQLDARLFNWLAPLKEHITVSFEFAQNGHEHDHAYCLAPGVAPCSLDLAMAVLYYACIKFPLAVVITGSLFALLSMSFACLLFPWSLSVESASHIVNVEFLQQQHAILVFILGLLGVYLAIFLLHKSTRIIQLTTQFCASKSFHIYSADISRYEPIQGRQTLCSNLVSF</sequence>
<dbReference type="AlphaFoldDB" id="A0A6G0XYQ2"/>
<keyword evidence="1" id="KW-0472">Membrane</keyword>
<name>A0A6G0XYQ2_9STRA</name>
<evidence type="ECO:0000313" key="2">
    <source>
        <dbReference type="EMBL" id="KAF0745720.1"/>
    </source>
</evidence>
<dbReference type="VEuPathDB" id="FungiDB:AeMF1_015452"/>
<protein>
    <recommendedName>
        <fullName evidence="4">Sensor domain-containing protein</fullName>
    </recommendedName>
</protein>
<keyword evidence="1" id="KW-0812">Transmembrane</keyword>
<evidence type="ECO:0008006" key="4">
    <source>
        <dbReference type="Google" id="ProtNLM"/>
    </source>
</evidence>
<comment type="caution">
    <text evidence="2">The sequence shown here is derived from an EMBL/GenBank/DDBJ whole genome shotgun (WGS) entry which is preliminary data.</text>
</comment>
<dbReference type="Proteomes" id="UP000481153">
    <property type="component" value="Unassembled WGS sequence"/>
</dbReference>
<gene>
    <name evidence="2" type="ORF">Ae201684_000169</name>
</gene>